<name>A0A5Q2MNZ6_9ACTN</name>
<keyword evidence="3" id="KW-1185">Reference proteome</keyword>
<feature type="transmembrane region" description="Helical" evidence="1">
    <location>
        <begin position="123"/>
        <end position="144"/>
    </location>
</feature>
<dbReference type="InterPro" id="IPR009339">
    <property type="entry name" value="DUF998"/>
</dbReference>
<feature type="transmembrane region" description="Helical" evidence="1">
    <location>
        <begin position="99"/>
        <end position="117"/>
    </location>
</feature>
<feature type="transmembrane region" description="Helical" evidence="1">
    <location>
        <begin position="151"/>
        <end position="171"/>
    </location>
</feature>
<protein>
    <submittedName>
        <fullName evidence="2">DUF998 domain-containing protein</fullName>
    </submittedName>
</protein>
<proteinExistence type="predicted"/>
<feature type="transmembrane region" description="Helical" evidence="1">
    <location>
        <begin position="65"/>
        <end position="87"/>
    </location>
</feature>
<dbReference type="KEGG" id="aef:GEV26_10625"/>
<sequence>MSATHRLALLGAALWTLQPLYVVTELVVSRHTSADYSLAHSTISDLGNTACRTIRGDVLCSDWHAGMNVAFVWFGLALLLGALLLGLRALPGRAGRASVALWCVSGLGTIGVGLAPVNEDGALHSLVAVPIFVAQPLALLLMGISLRSRSTIVVAGLSFVGVIGFATLLLTDATSYVGAFERLALWPGYLWVAVIALAVSGPNAGRTTSGAARIPA</sequence>
<dbReference type="Pfam" id="PF06197">
    <property type="entry name" value="DUF998"/>
    <property type="match status" value="1"/>
</dbReference>
<reference evidence="2 3" key="1">
    <citation type="submission" date="2019-11" db="EMBL/GenBank/DDBJ databases">
        <authorList>
            <person name="Li J."/>
        </authorList>
    </citation>
    <scope>NUCLEOTIDE SEQUENCE [LARGE SCALE GENOMIC DNA]</scope>
    <source>
        <strain evidence="2 3">MF47</strain>
    </source>
</reference>
<evidence type="ECO:0000313" key="2">
    <source>
        <dbReference type="EMBL" id="QGG41780.1"/>
    </source>
</evidence>
<feature type="transmembrane region" description="Helical" evidence="1">
    <location>
        <begin position="183"/>
        <end position="200"/>
    </location>
</feature>
<accession>A0A5Q2MNZ6</accession>
<dbReference type="AlphaFoldDB" id="A0A5Q2MNZ6"/>
<keyword evidence="1" id="KW-0812">Transmembrane</keyword>
<evidence type="ECO:0000256" key="1">
    <source>
        <dbReference type="SAM" id="Phobius"/>
    </source>
</evidence>
<dbReference type="EMBL" id="CP045737">
    <property type="protein sequence ID" value="QGG41780.1"/>
    <property type="molecule type" value="Genomic_DNA"/>
</dbReference>
<keyword evidence="1" id="KW-1133">Transmembrane helix</keyword>
<evidence type="ECO:0000313" key="3">
    <source>
        <dbReference type="Proteomes" id="UP000392064"/>
    </source>
</evidence>
<gene>
    <name evidence="2" type="ORF">GEV26_10625</name>
</gene>
<organism evidence="2 3">
    <name type="scientific">Aeromicrobium yanjiei</name>
    <dbReference type="NCBI Taxonomy" id="2662028"/>
    <lineage>
        <taxon>Bacteria</taxon>
        <taxon>Bacillati</taxon>
        <taxon>Actinomycetota</taxon>
        <taxon>Actinomycetes</taxon>
        <taxon>Propionibacteriales</taxon>
        <taxon>Nocardioidaceae</taxon>
        <taxon>Aeromicrobium</taxon>
    </lineage>
</organism>
<keyword evidence="1" id="KW-0472">Membrane</keyword>
<dbReference type="Proteomes" id="UP000392064">
    <property type="component" value="Chromosome"/>
</dbReference>